<dbReference type="GO" id="GO:0006520">
    <property type="term" value="P:amino acid metabolic process"/>
    <property type="evidence" value="ECO:0007669"/>
    <property type="project" value="InterPro"/>
</dbReference>
<dbReference type="Gene3D" id="1.20.1340.10">
    <property type="entry name" value="dopa decarboxylase, N-terminal domain"/>
    <property type="match status" value="1"/>
</dbReference>
<dbReference type="SUPFAM" id="SSF53383">
    <property type="entry name" value="PLP-dependent transferases"/>
    <property type="match status" value="1"/>
</dbReference>
<dbReference type="PANTHER" id="PTHR11999">
    <property type="entry name" value="GROUP II PYRIDOXAL-5-PHOSPHATE DECARBOXYLASE"/>
    <property type="match status" value="1"/>
</dbReference>
<evidence type="ECO:0000313" key="3">
    <source>
        <dbReference type="EMBL" id="KAH3817377.1"/>
    </source>
</evidence>
<comment type="subunit">
    <text evidence="1">Homodimer.</text>
</comment>
<dbReference type="AlphaFoldDB" id="A0A9D4GIB0"/>
<sequence length="70" mass="7927">MNADEFEKHGIEMVRYIANYMRTLHTRTVSADVEPGYMRNLLPAQAPETGENFEDILKDVEKVIMPGVGS</sequence>
<dbReference type="InterPro" id="IPR015424">
    <property type="entry name" value="PyrdxlP-dep_Trfase"/>
</dbReference>
<dbReference type="GO" id="GO:0005737">
    <property type="term" value="C:cytoplasm"/>
    <property type="evidence" value="ECO:0007669"/>
    <property type="project" value="TreeGrafter"/>
</dbReference>
<evidence type="ECO:0000313" key="4">
    <source>
        <dbReference type="Proteomes" id="UP000828390"/>
    </source>
</evidence>
<dbReference type="PANTHER" id="PTHR11999:SF167">
    <property type="entry name" value="AROMATIC-L-AMINO-ACID DECARBOXYLASE"/>
    <property type="match status" value="1"/>
</dbReference>
<name>A0A9D4GIB0_DREPO</name>
<keyword evidence="2" id="KW-0210">Decarboxylase</keyword>
<protein>
    <submittedName>
        <fullName evidence="3">Uncharacterized protein</fullName>
    </submittedName>
</protein>
<gene>
    <name evidence="3" type="ORF">DPMN_118911</name>
</gene>
<dbReference type="InterPro" id="IPR010977">
    <property type="entry name" value="Aromatic_deC"/>
</dbReference>
<proteinExistence type="predicted"/>
<organism evidence="3 4">
    <name type="scientific">Dreissena polymorpha</name>
    <name type="common">Zebra mussel</name>
    <name type="synonym">Mytilus polymorpha</name>
    <dbReference type="NCBI Taxonomy" id="45954"/>
    <lineage>
        <taxon>Eukaryota</taxon>
        <taxon>Metazoa</taxon>
        <taxon>Spiralia</taxon>
        <taxon>Lophotrochozoa</taxon>
        <taxon>Mollusca</taxon>
        <taxon>Bivalvia</taxon>
        <taxon>Autobranchia</taxon>
        <taxon>Heteroconchia</taxon>
        <taxon>Euheterodonta</taxon>
        <taxon>Imparidentia</taxon>
        <taxon>Neoheterodontei</taxon>
        <taxon>Myida</taxon>
        <taxon>Dreissenoidea</taxon>
        <taxon>Dreissenidae</taxon>
        <taxon>Dreissena</taxon>
    </lineage>
</organism>
<evidence type="ECO:0000256" key="2">
    <source>
        <dbReference type="ARBA" id="ARBA00022793"/>
    </source>
</evidence>
<evidence type="ECO:0000256" key="1">
    <source>
        <dbReference type="ARBA" id="ARBA00011738"/>
    </source>
</evidence>
<accession>A0A9D4GIB0</accession>
<keyword evidence="4" id="KW-1185">Reference proteome</keyword>
<dbReference type="GO" id="GO:0016831">
    <property type="term" value="F:carboxy-lyase activity"/>
    <property type="evidence" value="ECO:0007669"/>
    <property type="project" value="UniProtKB-KW"/>
</dbReference>
<reference evidence="3" key="2">
    <citation type="submission" date="2020-11" db="EMBL/GenBank/DDBJ databases">
        <authorList>
            <person name="McCartney M.A."/>
            <person name="Auch B."/>
            <person name="Kono T."/>
            <person name="Mallez S."/>
            <person name="Becker A."/>
            <person name="Gohl D.M."/>
            <person name="Silverstein K.A.T."/>
            <person name="Koren S."/>
            <person name="Bechman K.B."/>
            <person name="Herman A."/>
            <person name="Abrahante J.E."/>
            <person name="Garbe J."/>
        </authorList>
    </citation>
    <scope>NUCLEOTIDE SEQUENCE</scope>
    <source>
        <strain evidence="3">Duluth1</strain>
        <tissue evidence="3">Whole animal</tissue>
    </source>
</reference>
<comment type="caution">
    <text evidence="3">The sequence shown here is derived from an EMBL/GenBank/DDBJ whole genome shotgun (WGS) entry which is preliminary data.</text>
</comment>
<keyword evidence="2" id="KW-0456">Lyase</keyword>
<dbReference type="Proteomes" id="UP000828390">
    <property type="component" value="Unassembled WGS sequence"/>
</dbReference>
<reference evidence="3" key="1">
    <citation type="journal article" date="2019" name="bioRxiv">
        <title>The Genome of the Zebra Mussel, Dreissena polymorpha: A Resource for Invasive Species Research.</title>
        <authorList>
            <person name="McCartney M.A."/>
            <person name="Auch B."/>
            <person name="Kono T."/>
            <person name="Mallez S."/>
            <person name="Zhang Y."/>
            <person name="Obille A."/>
            <person name="Becker A."/>
            <person name="Abrahante J.E."/>
            <person name="Garbe J."/>
            <person name="Badalamenti J.P."/>
            <person name="Herman A."/>
            <person name="Mangelson H."/>
            <person name="Liachko I."/>
            <person name="Sullivan S."/>
            <person name="Sone E.D."/>
            <person name="Koren S."/>
            <person name="Silverstein K.A.T."/>
            <person name="Beckman K.B."/>
            <person name="Gohl D.M."/>
        </authorList>
    </citation>
    <scope>NUCLEOTIDE SEQUENCE</scope>
    <source>
        <strain evidence="3">Duluth1</strain>
        <tissue evidence="3">Whole animal</tissue>
    </source>
</reference>
<dbReference type="PRINTS" id="PR00800">
    <property type="entry name" value="YHDCRBOXLASE"/>
</dbReference>
<dbReference type="EMBL" id="JAIWYP010000005">
    <property type="protein sequence ID" value="KAH3817377.1"/>
    <property type="molecule type" value="Genomic_DNA"/>
</dbReference>